<dbReference type="PANTHER" id="PTHR10539:SF0">
    <property type="entry name" value="26S PROTEASOME NON-ATPASE REGULATORY SUBUNIT 13"/>
    <property type="match status" value="1"/>
</dbReference>
<feature type="non-terminal residue" evidence="10">
    <location>
        <position position="275"/>
    </location>
</feature>
<dbReference type="GeneID" id="116293555"/>
<protein>
    <recommendedName>
        <fullName evidence="3">26S proteasome non-ATPase regulatory subunit 13</fullName>
    </recommendedName>
    <alternativeName>
        <fullName evidence="5">26S proteasome regulatory subunit RPN9</fullName>
    </alternativeName>
    <alternativeName>
        <fullName evidence="7">26S proteasome regulatory subunit S11</fullName>
    </alternativeName>
    <alternativeName>
        <fullName evidence="6">26S proteasome regulatory subunit p40.5</fullName>
    </alternativeName>
</protein>
<evidence type="ECO:0000259" key="8">
    <source>
        <dbReference type="PROSITE" id="PS50250"/>
    </source>
</evidence>
<dbReference type="GO" id="GO:0006511">
    <property type="term" value="P:ubiquitin-dependent protein catabolic process"/>
    <property type="evidence" value="ECO:0007669"/>
    <property type="project" value="TreeGrafter"/>
</dbReference>
<accession>A0A6P8HMC1</accession>
<evidence type="ECO:0000313" key="10">
    <source>
        <dbReference type="RefSeq" id="XP_031556856.1"/>
    </source>
</evidence>
<feature type="domain" description="PCI" evidence="8">
    <location>
        <begin position="171"/>
        <end position="275"/>
    </location>
</feature>
<evidence type="ECO:0000256" key="4">
    <source>
        <dbReference type="ARBA" id="ARBA00022942"/>
    </source>
</evidence>
<dbReference type="GO" id="GO:0008541">
    <property type="term" value="C:proteasome regulatory particle, lid subcomplex"/>
    <property type="evidence" value="ECO:0007669"/>
    <property type="project" value="TreeGrafter"/>
</dbReference>
<evidence type="ECO:0000256" key="5">
    <source>
        <dbReference type="ARBA" id="ARBA00029749"/>
    </source>
</evidence>
<dbReference type="InParanoid" id="A0A6P8HMC1"/>
<dbReference type="AlphaFoldDB" id="A0A6P8HMC1"/>
<dbReference type="GO" id="GO:0005634">
    <property type="term" value="C:nucleus"/>
    <property type="evidence" value="ECO:0007669"/>
    <property type="project" value="TreeGrafter"/>
</dbReference>
<dbReference type="OrthoDB" id="1093at2759"/>
<dbReference type="GO" id="GO:0005198">
    <property type="term" value="F:structural molecule activity"/>
    <property type="evidence" value="ECO:0007669"/>
    <property type="project" value="TreeGrafter"/>
</dbReference>
<evidence type="ECO:0000256" key="7">
    <source>
        <dbReference type="ARBA" id="ARBA00032323"/>
    </source>
</evidence>
<dbReference type="Pfam" id="PF22037">
    <property type="entry name" value="PSD13_N"/>
    <property type="match status" value="1"/>
</dbReference>
<evidence type="ECO:0000256" key="6">
    <source>
        <dbReference type="ARBA" id="ARBA00031303"/>
    </source>
</evidence>
<dbReference type="FunCoup" id="A0A6P8HMC1">
    <property type="interactions" value="2590"/>
</dbReference>
<sequence length="275" mass="31887">MRDVKVFLGNKQSEGGPLASEWAALEELYDKRLWHQLTLALVEFVKNDYFVKNKGLLDMHENFLADFEHRINPLTLMEISLYIVKEYSDPDKAVEFLEKQREKVKNVLEADILCLTSIGNIRLEEKKMNETKTVIAQAREMLDTIDGVTTVHDRFYKLCSNFHKISGNYNEYYRDALRYLGCVDLSQLSDTEKVERALHLSLAALLGSNVYNFGELLAHQVLKAIQGTEHNWIVELLYAFNSGNLSKFESLRPQWEKQPDMVKNQLALQQKIRLL</sequence>
<keyword evidence="4" id="KW-0647">Proteasome</keyword>
<dbReference type="InterPro" id="IPR000717">
    <property type="entry name" value="PCI_dom"/>
</dbReference>
<dbReference type="KEGG" id="aten:116293555"/>
<name>A0A6P8HMC1_ACTTE</name>
<dbReference type="PROSITE" id="PS50250">
    <property type="entry name" value="PCI"/>
    <property type="match status" value="1"/>
</dbReference>
<evidence type="ECO:0000256" key="1">
    <source>
        <dbReference type="ARBA" id="ARBA00002362"/>
    </source>
</evidence>
<reference evidence="10" key="1">
    <citation type="submission" date="2025-08" db="UniProtKB">
        <authorList>
            <consortium name="RefSeq"/>
        </authorList>
    </citation>
    <scope>IDENTIFICATION</scope>
    <source>
        <tissue evidence="10">Tentacle</tissue>
    </source>
</reference>
<evidence type="ECO:0000256" key="2">
    <source>
        <dbReference type="ARBA" id="ARBA00011441"/>
    </source>
</evidence>
<dbReference type="RefSeq" id="XP_031556856.1">
    <property type="nucleotide sequence ID" value="XM_031700996.1"/>
</dbReference>
<dbReference type="PANTHER" id="PTHR10539">
    <property type="entry name" value="26S PROTEASOME NON-ATPASE REGULATORY SUBUNIT 13"/>
    <property type="match status" value="1"/>
</dbReference>
<evidence type="ECO:0000313" key="9">
    <source>
        <dbReference type="Proteomes" id="UP000515163"/>
    </source>
</evidence>
<comment type="function">
    <text evidence="1">Component of the 26S proteasome, a multiprotein complex involved in the ATP-dependent degradation of ubiquitinated proteins. This complex plays a key role in the maintenance of protein homeostasis by removing misfolded or damaged proteins, which could impair cellular functions, and by removing proteins whose functions are no longer required. Therefore, the proteasome participates in numerous cellular processes, including cell cycle progression, apoptosis, or DNA damage repair.</text>
</comment>
<dbReference type="InterPro" id="IPR054179">
    <property type="entry name" value="PSD13_N"/>
</dbReference>
<proteinExistence type="predicted"/>
<evidence type="ECO:0000256" key="3">
    <source>
        <dbReference type="ARBA" id="ARBA00015732"/>
    </source>
</evidence>
<dbReference type="InterPro" id="IPR035298">
    <property type="entry name" value="PSMD13"/>
</dbReference>
<keyword evidence="9" id="KW-1185">Reference proteome</keyword>
<gene>
    <name evidence="10" type="primary">LOC116293555</name>
</gene>
<dbReference type="Proteomes" id="UP000515163">
    <property type="component" value="Unplaced"/>
</dbReference>
<comment type="subunit">
    <text evidence="2">Component of the 19S proteasome regulatory particle complex. The 26S proteasome consists of a 20S core particle (CP) and two 19S regulatory subunits (RP). The regulatory particle is made of a lid composed of 9 subunits including PSMD13, a base containing 6 ATPases and few additional components.</text>
</comment>
<organism evidence="9 10">
    <name type="scientific">Actinia tenebrosa</name>
    <name type="common">Australian red waratah sea anemone</name>
    <dbReference type="NCBI Taxonomy" id="6105"/>
    <lineage>
        <taxon>Eukaryota</taxon>
        <taxon>Metazoa</taxon>
        <taxon>Cnidaria</taxon>
        <taxon>Anthozoa</taxon>
        <taxon>Hexacorallia</taxon>
        <taxon>Actiniaria</taxon>
        <taxon>Actiniidae</taxon>
        <taxon>Actinia</taxon>
    </lineage>
</organism>
<dbReference type="GO" id="GO:0005829">
    <property type="term" value="C:cytosol"/>
    <property type="evidence" value="ECO:0007669"/>
    <property type="project" value="TreeGrafter"/>
</dbReference>